<dbReference type="PANTHER" id="PTHR12526">
    <property type="entry name" value="GLYCOSYLTRANSFERASE"/>
    <property type="match status" value="1"/>
</dbReference>
<reference evidence="1 2" key="1">
    <citation type="submission" date="2019-11" db="EMBL/GenBank/DDBJ databases">
        <title>Comparative genomics of hydrocarbon-degrading Desulfosarcina strains.</title>
        <authorList>
            <person name="Watanabe M."/>
            <person name="Kojima H."/>
            <person name="Fukui M."/>
        </authorList>
    </citation>
    <scope>NUCLEOTIDE SEQUENCE [LARGE SCALE GENOMIC DNA]</scope>
    <source>
        <strain evidence="1 2">28bB2T</strain>
    </source>
</reference>
<name>A0A5K7ZE23_9BACT</name>
<sequence>MGILMSYFVLAWSFVRQPRVEAIIVGSPGFFHVHWAWLLKSLLRKKSVFIYDAFIPLYEALVEDRQLISPHHFLAKLFYRFEQSCCQIVDMITVDTLAHGQYLNQKFGIDGKKIVRLFVGSTIQCAEKPSPVRHQNSAVFNILFVGTYIPLHGIDIILEAARLLRDDTSIRFTLVGSGQLRQTIEQIASRCQLSSIEFLDWVPTDELGQYIHKFELSLGIFGTTPKTPRVIPSKVYDICMAGVPFITADTPAIREVFTHRKNAYLIPAGDAVQLASAIRTIKQDVRLRETIASGAKRIGQIDFSPKRLSNDMISAIRMVNPK</sequence>
<evidence type="ECO:0000313" key="2">
    <source>
        <dbReference type="Proteomes" id="UP000425960"/>
    </source>
</evidence>
<dbReference type="AlphaFoldDB" id="A0A5K7ZE23"/>
<proteinExistence type="predicted"/>
<dbReference type="KEGG" id="dov:DSCO28_00700"/>
<gene>
    <name evidence="1" type="ORF">DSCO28_00700</name>
</gene>
<organism evidence="1 2">
    <name type="scientific">Desulfosarcina ovata subsp. sediminis</name>
    <dbReference type="NCBI Taxonomy" id="885957"/>
    <lineage>
        <taxon>Bacteria</taxon>
        <taxon>Pseudomonadati</taxon>
        <taxon>Thermodesulfobacteriota</taxon>
        <taxon>Desulfobacteria</taxon>
        <taxon>Desulfobacterales</taxon>
        <taxon>Desulfosarcinaceae</taxon>
        <taxon>Desulfosarcina</taxon>
    </lineage>
</organism>
<evidence type="ECO:0000313" key="1">
    <source>
        <dbReference type="EMBL" id="BBO79504.1"/>
    </source>
</evidence>
<evidence type="ECO:0008006" key="3">
    <source>
        <dbReference type="Google" id="ProtNLM"/>
    </source>
</evidence>
<dbReference type="EMBL" id="AP021876">
    <property type="protein sequence ID" value="BBO79504.1"/>
    <property type="molecule type" value="Genomic_DNA"/>
</dbReference>
<accession>A0A5K7ZE23</accession>
<dbReference type="Pfam" id="PF13692">
    <property type="entry name" value="Glyco_trans_1_4"/>
    <property type="match status" value="1"/>
</dbReference>
<dbReference type="Proteomes" id="UP000425960">
    <property type="component" value="Chromosome"/>
</dbReference>
<dbReference type="SUPFAM" id="SSF53756">
    <property type="entry name" value="UDP-Glycosyltransferase/glycogen phosphorylase"/>
    <property type="match status" value="1"/>
</dbReference>
<protein>
    <recommendedName>
        <fullName evidence="3">Glycosyl transferase family 1 domain-containing protein</fullName>
    </recommendedName>
</protein>
<dbReference type="Gene3D" id="3.40.50.2000">
    <property type="entry name" value="Glycogen Phosphorylase B"/>
    <property type="match status" value="1"/>
</dbReference>